<evidence type="ECO:0000256" key="2">
    <source>
        <dbReference type="SAM" id="Phobius"/>
    </source>
</evidence>
<sequence length="494" mass="55753">MAMLLSRALRSGHLTSYSAVGNFSHFSLRQRYTQMLKAQTDPTLADFFFQSYLRAFFADPPSYNYWFISIAAFGACIGILSRQIFFNPDVMFRFQEKRKPLPDRHRQWTYSLPFFNHRLRNMCCKYKACMIDNEPDWADYHPLGYRPNRKQCHRRPWLWILTIPRYTIEDPLYSSVTHENMNRIYEDVGYIKPAKTEEVREPRESREPRPPEEAPEAGRSRRLQDIPAFSSRFHALTWSGISGACTIAACREAPGPFENRLNHLFVAAPRGQRGSHGGLTRRRPALELWEVGTATVSAEASEVEASPPQAPPAARPTNGRKVEAPHVEEEIEVHAPAPPAPKPAEEEVDDDIEYDEDFEEADDEEEYIPQIKSSSPSPPSQSPDGTPNKVTFRPMSSQSLRAPTPPLGKESPVSASAIKKATQSENERMARKSPMPTSPDMGRKRGGGLMAEYESTMPKFNLAGSRGSRLSRAVSGSLKSQSLRLLGSLDPFFS</sequence>
<evidence type="ECO:0000313" key="4">
    <source>
        <dbReference type="Proteomes" id="UP000601435"/>
    </source>
</evidence>
<keyword evidence="2" id="KW-0812">Transmembrane</keyword>
<protein>
    <submittedName>
        <fullName evidence="3">Cluap1 protein</fullName>
    </submittedName>
</protein>
<evidence type="ECO:0000313" key="3">
    <source>
        <dbReference type="EMBL" id="CAE7333950.1"/>
    </source>
</evidence>
<feature type="region of interest" description="Disordered" evidence="1">
    <location>
        <begin position="195"/>
        <end position="223"/>
    </location>
</feature>
<feature type="compositionally biased region" description="Polar residues" evidence="1">
    <location>
        <begin position="384"/>
        <end position="401"/>
    </location>
</feature>
<dbReference type="AlphaFoldDB" id="A0A812NVU7"/>
<dbReference type="OrthoDB" id="438538at2759"/>
<feature type="non-terminal residue" evidence="3">
    <location>
        <position position="1"/>
    </location>
</feature>
<feature type="compositionally biased region" description="Low complexity" evidence="1">
    <location>
        <begin position="298"/>
        <end position="307"/>
    </location>
</feature>
<dbReference type="EMBL" id="CAJNJA010014023">
    <property type="protein sequence ID" value="CAE7333950.1"/>
    <property type="molecule type" value="Genomic_DNA"/>
</dbReference>
<evidence type="ECO:0000256" key="1">
    <source>
        <dbReference type="SAM" id="MobiDB-lite"/>
    </source>
</evidence>
<comment type="caution">
    <text evidence="3">The sequence shown here is derived from an EMBL/GenBank/DDBJ whole genome shotgun (WGS) entry which is preliminary data.</text>
</comment>
<feature type="transmembrane region" description="Helical" evidence="2">
    <location>
        <begin position="63"/>
        <end position="85"/>
    </location>
</feature>
<reference evidence="3" key="1">
    <citation type="submission" date="2021-02" db="EMBL/GenBank/DDBJ databases">
        <authorList>
            <person name="Dougan E. K."/>
            <person name="Rhodes N."/>
            <person name="Thang M."/>
            <person name="Chan C."/>
        </authorList>
    </citation>
    <scope>NUCLEOTIDE SEQUENCE</scope>
</reference>
<name>A0A812NVU7_9DINO</name>
<keyword evidence="4" id="KW-1185">Reference proteome</keyword>
<feature type="compositionally biased region" description="Acidic residues" evidence="1">
    <location>
        <begin position="346"/>
        <end position="367"/>
    </location>
</feature>
<keyword evidence="2" id="KW-1133">Transmembrane helix</keyword>
<organism evidence="3 4">
    <name type="scientific">Symbiodinium necroappetens</name>
    <dbReference type="NCBI Taxonomy" id="1628268"/>
    <lineage>
        <taxon>Eukaryota</taxon>
        <taxon>Sar</taxon>
        <taxon>Alveolata</taxon>
        <taxon>Dinophyceae</taxon>
        <taxon>Suessiales</taxon>
        <taxon>Symbiodiniaceae</taxon>
        <taxon>Symbiodinium</taxon>
    </lineage>
</organism>
<feature type="region of interest" description="Disordered" evidence="1">
    <location>
        <begin position="298"/>
        <end position="453"/>
    </location>
</feature>
<accession>A0A812NVU7</accession>
<proteinExistence type="predicted"/>
<gene>
    <name evidence="3" type="primary">Cluap1</name>
    <name evidence="3" type="ORF">SNEC2469_LOCUS8510</name>
</gene>
<dbReference type="Proteomes" id="UP000601435">
    <property type="component" value="Unassembled WGS sequence"/>
</dbReference>
<keyword evidence="2" id="KW-0472">Membrane</keyword>